<dbReference type="GO" id="GO:0051082">
    <property type="term" value="F:unfolded protein binding"/>
    <property type="evidence" value="ECO:0007669"/>
    <property type="project" value="TreeGrafter"/>
</dbReference>
<evidence type="ECO:0000313" key="5">
    <source>
        <dbReference type="WBParaSite" id="PSAMB.scaffold2425size23330.g17720.t1"/>
    </source>
</evidence>
<dbReference type="GO" id="GO:0042026">
    <property type="term" value="P:protein refolding"/>
    <property type="evidence" value="ECO:0007669"/>
    <property type="project" value="TreeGrafter"/>
</dbReference>
<dbReference type="WBParaSite" id="PSAMB.scaffold3866size16588.g22840.t1">
    <property type="protein sequence ID" value="PSAMB.scaffold3866size16588.g22840.t1"/>
    <property type="gene ID" value="PSAMB.scaffold3866size16588.g22840"/>
</dbReference>
<evidence type="ECO:0000256" key="2">
    <source>
        <dbReference type="RuleBase" id="RU003616"/>
    </source>
</evidence>
<dbReference type="Gene3D" id="2.60.40.790">
    <property type="match status" value="1"/>
</dbReference>
<sequence length="113" mass="12877">MSEAIPMTHDWSGKDWDWPLQHEDGVVKLLNDSERFEVHLDCQQFTPKEIEVRVAGDQLVVHGRHEIRSDGRGGEIAREVHRSYKLPKDVDPQGVKSHLDTQGVLTITASKKK</sequence>
<dbReference type="GO" id="GO:0005634">
    <property type="term" value="C:nucleus"/>
    <property type="evidence" value="ECO:0007669"/>
    <property type="project" value="TreeGrafter"/>
</dbReference>
<keyword evidence="4" id="KW-1185">Reference proteome</keyword>
<evidence type="ECO:0000313" key="4">
    <source>
        <dbReference type="Proteomes" id="UP000887566"/>
    </source>
</evidence>
<dbReference type="PRINTS" id="PR00299">
    <property type="entry name" value="ACRYSTALLIN"/>
</dbReference>
<dbReference type="InterPro" id="IPR002068">
    <property type="entry name" value="A-crystallin/Hsp20_dom"/>
</dbReference>
<protein>
    <submittedName>
        <fullName evidence="5 6">SHSP domain-containing protein</fullName>
    </submittedName>
</protein>
<dbReference type="PANTHER" id="PTHR45640">
    <property type="entry name" value="HEAT SHOCK PROTEIN HSP-12.2-RELATED"/>
    <property type="match status" value="1"/>
</dbReference>
<dbReference type="AlphaFoldDB" id="A0A914WCL7"/>
<proteinExistence type="inferred from homology"/>
<dbReference type="GO" id="GO:0009408">
    <property type="term" value="P:response to heat"/>
    <property type="evidence" value="ECO:0007669"/>
    <property type="project" value="TreeGrafter"/>
</dbReference>
<feature type="domain" description="SHSP" evidence="3">
    <location>
        <begin position="17"/>
        <end position="113"/>
    </location>
</feature>
<comment type="similarity">
    <text evidence="1 2">Belongs to the small heat shock protein (HSP20) family.</text>
</comment>
<dbReference type="Pfam" id="PF00011">
    <property type="entry name" value="HSP20"/>
    <property type="match status" value="1"/>
</dbReference>
<dbReference type="InterPro" id="IPR008978">
    <property type="entry name" value="HSP20-like_chaperone"/>
</dbReference>
<evidence type="ECO:0000256" key="1">
    <source>
        <dbReference type="PROSITE-ProRule" id="PRU00285"/>
    </source>
</evidence>
<organism evidence="4 6">
    <name type="scientific">Plectus sambesii</name>
    <dbReference type="NCBI Taxonomy" id="2011161"/>
    <lineage>
        <taxon>Eukaryota</taxon>
        <taxon>Metazoa</taxon>
        <taxon>Ecdysozoa</taxon>
        <taxon>Nematoda</taxon>
        <taxon>Chromadorea</taxon>
        <taxon>Plectida</taxon>
        <taxon>Plectina</taxon>
        <taxon>Plectoidea</taxon>
        <taxon>Plectidae</taxon>
        <taxon>Plectus</taxon>
    </lineage>
</organism>
<evidence type="ECO:0000313" key="6">
    <source>
        <dbReference type="WBParaSite" id="PSAMB.scaffold3866size16588.g22840.t1"/>
    </source>
</evidence>
<dbReference type="SUPFAM" id="SSF49764">
    <property type="entry name" value="HSP20-like chaperones"/>
    <property type="match status" value="1"/>
</dbReference>
<dbReference type="PROSITE" id="PS01031">
    <property type="entry name" value="SHSP"/>
    <property type="match status" value="1"/>
</dbReference>
<dbReference type="WBParaSite" id="PSAMB.scaffold2425size23330.g17720.t1">
    <property type="protein sequence ID" value="PSAMB.scaffold2425size23330.g17720.t1"/>
    <property type="gene ID" value="PSAMB.scaffold2425size23330.g17720"/>
</dbReference>
<accession>A0A914WCL7</accession>
<evidence type="ECO:0000259" key="3">
    <source>
        <dbReference type="PROSITE" id="PS01031"/>
    </source>
</evidence>
<dbReference type="Proteomes" id="UP000887566">
    <property type="component" value="Unplaced"/>
</dbReference>
<reference evidence="5 6" key="1">
    <citation type="submission" date="2022-11" db="UniProtKB">
        <authorList>
            <consortium name="WormBaseParasite"/>
        </authorList>
    </citation>
    <scope>IDENTIFICATION</scope>
</reference>
<dbReference type="InterPro" id="IPR001436">
    <property type="entry name" value="Alpha-crystallin/sHSP_animal"/>
</dbReference>
<dbReference type="PANTHER" id="PTHR45640:SF35">
    <property type="entry name" value="HEAT SHOCK PROTEIN HSP-12.2"/>
    <property type="match status" value="1"/>
</dbReference>
<name>A0A914WCL7_9BILA</name>
<dbReference type="CDD" id="cd06526">
    <property type="entry name" value="metazoan_ACD"/>
    <property type="match status" value="1"/>
</dbReference>
<dbReference type="GO" id="GO:0005737">
    <property type="term" value="C:cytoplasm"/>
    <property type="evidence" value="ECO:0007669"/>
    <property type="project" value="TreeGrafter"/>
</dbReference>